<dbReference type="InterPro" id="IPR012341">
    <property type="entry name" value="6hp_glycosidase-like_sf"/>
</dbReference>
<dbReference type="InterPro" id="IPR024742">
    <property type="entry name" value="Glycogen_debranch_N"/>
</dbReference>
<evidence type="ECO:0000313" key="4">
    <source>
        <dbReference type="Proteomes" id="UP000049979"/>
    </source>
</evidence>
<dbReference type="GO" id="GO:0005980">
    <property type="term" value="P:glycogen catabolic process"/>
    <property type="evidence" value="ECO:0007669"/>
    <property type="project" value="InterPro"/>
</dbReference>
<dbReference type="PANTHER" id="PTHR10569:SF2">
    <property type="entry name" value="GLYCOGEN DEBRANCHING ENZYME"/>
    <property type="match status" value="1"/>
</dbReference>
<organism evidence="3 4">
    <name type="scientific">Roseburia faecis</name>
    <dbReference type="NCBI Taxonomy" id="301302"/>
    <lineage>
        <taxon>Bacteria</taxon>
        <taxon>Bacillati</taxon>
        <taxon>Bacillota</taxon>
        <taxon>Clostridia</taxon>
        <taxon>Lachnospirales</taxon>
        <taxon>Lachnospiraceae</taxon>
        <taxon>Roseburia</taxon>
    </lineage>
</organism>
<proteinExistence type="predicted"/>
<evidence type="ECO:0000259" key="1">
    <source>
        <dbReference type="Pfam" id="PF06202"/>
    </source>
</evidence>
<dbReference type="GO" id="GO:0004135">
    <property type="term" value="F:amylo-alpha-1,6-glucosidase activity"/>
    <property type="evidence" value="ECO:0007669"/>
    <property type="project" value="InterPro"/>
</dbReference>
<dbReference type="Pfam" id="PF12439">
    <property type="entry name" value="GDE_N"/>
    <property type="match status" value="1"/>
</dbReference>
<evidence type="ECO:0000259" key="2">
    <source>
        <dbReference type="Pfam" id="PF12439"/>
    </source>
</evidence>
<accession>A0A0M6WEY3</accession>
<dbReference type="RefSeq" id="WP_055066994.1">
    <property type="nucleotide sequence ID" value="NZ_CP173697.1"/>
</dbReference>
<evidence type="ECO:0000313" key="3">
    <source>
        <dbReference type="EMBL" id="CRL33508.1"/>
    </source>
</evidence>
<dbReference type="EMBL" id="CVRR01000005">
    <property type="protein sequence ID" value="CRL33508.1"/>
    <property type="molecule type" value="Genomic_DNA"/>
</dbReference>
<dbReference type="InterPro" id="IPR010401">
    <property type="entry name" value="AGL/Gdb1"/>
</dbReference>
<dbReference type="InterPro" id="IPR008928">
    <property type="entry name" value="6-hairpin_glycosidase_sf"/>
</dbReference>
<sequence>MIHIPTEKLADFEKNIRREWTMTNGIGGYAGGSIIGACNRTHQGYLIASLHPPVERYLVFSKTNEKLTQGTHVYNLETSQHAGKGHSPIRTQGQRFLTDFSCDGTVCFSYAAGNIRMDKHLALLRESNTVAISYTITNQGEEAGLSITPLMNFREHSASSAVSDLQFTCEPNTVGGFTLIPAAAPGLCIELSCSAGRLFPRENQYDVDMQYQTEVDNETAGLDTHFCPYDLRFTLPAHSSTEISLLCTVHPVQDTPVFSRPQADTAAIEIAHVQEYYDSLKQQAGYGDDAFANTLVVAADQFLARRDSTGLMTILAGLPWFTDWGRDTMIAFSGLTLATRRFSDAREILSTFAQYVHHGMVPNMFPDDGQDPLYNTADASLWYFYAVDAYLKVTGQPSDYDYIQQRIYPVLREIIHAYAHGTDFSIYMDDDALIHAGSGLDQVTWMDVRVGDWVATPRHGKPVEINALWYNALCVTAELAEHFKEDSSVYRQLATRVSASFRKEFWNEKDGCLYDVIEENGKDASIRPNQIYAVSLPHTMLTAEQALQVVNTVEEKLLAGPGIRSLSPEHKDYHGIYCGSLPKRDAAYHQGTAWGFLMGGFLTAYMKVHHHSPEAKKQAMVYLAPVQTHLLEEGCIGSISEIFDGDAPHTCRGCYAQAWSVGEILRCYTQDIQKNQK</sequence>
<dbReference type="OrthoDB" id="9761875at2"/>
<protein>
    <submittedName>
        <fullName evidence="3">Glycogen debranching enzyme</fullName>
    </submittedName>
</protein>
<name>A0A0M6WEY3_9FIRM</name>
<dbReference type="SUPFAM" id="SSF48208">
    <property type="entry name" value="Six-hairpin glycosidases"/>
    <property type="match status" value="1"/>
</dbReference>
<dbReference type="Pfam" id="PF06202">
    <property type="entry name" value="GDE_C"/>
    <property type="match status" value="1"/>
</dbReference>
<dbReference type="PANTHER" id="PTHR10569">
    <property type="entry name" value="GLYCOGEN DEBRANCHING ENZYME"/>
    <property type="match status" value="1"/>
</dbReference>
<dbReference type="Proteomes" id="UP000049979">
    <property type="component" value="Unassembled WGS sequence"/>
</dbReference>
<dbReference type="GO" id="GO:0004134">
    <property type="term" value="F:4-alpha-glucanotransferase activity"/>
    <property type="evidence" value="ECO:0007669"/>
    <property type="project" value="InterPro"/>
</dbReference>
<feature type="domain" description="Glycogen debranching enzyme bacterial and archaeal type N-terminal" evidence="2">
    <location>
        <begin position="18"/>
        <end position="238"/>
    </location>
</feature>
<dbReference type="InterPro" id="IPR006451">
    <property type="entry name" value="Glycogen_debranch_arc"/>
</dbReference>
<dbReference type="Gene3D" id="1.50.10.10">
    <property type="match status" value="1"/>
</dbReference>
<dbReference type="STRING" id="301302.ERS852420_01488"/>
<gene>
    <name evidence="3" type="ORF">M72_02261</name>
</gene>
<dbReference type="InterPro" id="IPR032790">
    <property type="entry name" value="GDE_C"/>
</dbReference>
<reference evidence="4" key="1">
    <citation type="submission" date="2015-05" db="EMBL/GenBank/DDBJ databases">
        <authorList>
            <consortium name="Pathogen Informatics"/>
        </authorList>
    </citation>
    <scope>NUCLEOTIDE SEQUENCE [LARGE SCALE GENOMIC DNA]</scope>
    <source>
        <strain evidence="4">M72</strain>
    </source>
</reference>
<dbReference type="NCBIfam" id="TIGR01561">
    <property type="entry name" value="gde_arch"/>
    <property type="match status" value="1"/>
</dbReference>
<dbReference type="FunFam" id="1.50.10.10:FF:000073">
    <property type="entry name" value="Glycogen debranching enzyme, hypothetical (TreX-like)"/>
    <property type="match status" value="1"/>
</dbReference>
<dbReference type="AlphaFoldDB" id="A0A0M6WEY3"/>
<keyword evidence="4" id="KW-1185">Reference proteome</keyword>
<feature type="domain" description="Glycogen debranching enzyme C-terminal" evidence="1">
    <location>
        <begin position="298"/>
        <end position="666"/>
    </location>
</feature>